<sequence length="308" mass="35362">MPPTENYQYPHGYFTPEPHCIPGYTGYLPGFGPHKQYQFGKTYGKMTHDIMEAHPVAGERFGPILQWDGRGDMASEDELLAWEREQNSSKHVLRRGMVPGYTGHVPRKQFISCQSYEPQCQKGIGDFERYQMDCKDKYRSHKYAPPEDLLPRTVIFPKRLCERPKHREVPAYATFTNPMNYGESVYNMSDLDPRKTYLPGYTGYYTGKCFDTGVTHGQGAHQDLCDLTSSRLERRVVEKRPNIDDWYRPSVPRPPRTPLLDGYHSPAFKTSNPVPGYAGHIPGYRDCDNGHTFGKVTGDILRERQLNS</sequence>
<dbReference type="GO" id="GO:0015630">
    <property type="term" value="C:microtubule cytoskeleton"/>
    <property type="evidence" value="ECO:0007669"/>
    <property type="project" value="UniProtKB-ARBA"/>
</dbReference>
<dbReference type="PANTHER" id="PTHR22146">
    <property type="entry name" value="CAT EYE SYNDROME CRITICAL REGION PROTEIN 6"/>
    <property type="match status" value="1"/>
</dbReference>
<comment type="similarity">
    <text evidence="5">Belongs to the CIMIP2 family.</text>
</comment>
<evidence type="ECO:0000259" key="6">
    <source>
        <dbReference type="Pfam" id="PF10629"/>
    </source>
</evidence>
<protein>
    <recommendedName>
        <fullName evidence="6">Ciliary microtubule inner protein 2A-C-like domain-containing protein</fullName>
    </recommendedName>
</protein>
<dbReference type="PANTHER" id="PTHR22146:SF8">
    <property type="entry name" value="PROTEIN FAM166B"/>
    <property type="match status" value="1"/>
</dbReference>
<dbReference type="EMBL" id="JAFNEN010000282">
    <property type="protein sequence ID" value="KAG8187008.1"/>
    <property type="molecule type" value="Genomic_DNA"/>
</dbReference>
<keyword evidence="3" id="KW-0206">Cytoskeleton</keyword>
<evidence type="ECO:0000313" key="7">
    <source>
        <dbReference type="EMBL" id="KAG8187008.1"/>
    </source>
</evidence>
<name>A0AAV6UT50_9ARAC</name>
<evidence type="ECO:0000313" key="8">
    <source>
        <dbReference type="Proteomes" id="UP000827092"/>
    </source>
</evidence>
<keyword evidence="4" id="KW-0966">Cell projection</keyword>
<accession>A0AAV6UT50</accession>
<evidence type="ECO:0000256" key="1">
    <source>
        <dbReference type="ARBA" id="ARBA00004430"/>
    </source>
</evidence>
<dbReference type="GO" id="GO:0005930">
    <property type="term" value="C:axoneme"/>
    <property type="evidence" value="ECO:0007669"/>
    <property type="project" value="UniProtKB-SubCell"/>
</dbReference>
<gene>
    <name evidence="7" type="ORF">JTE90_005777</name>
</gene>
<keyword evidence="8" id="KW-1185">Reference proteome</keyword>
<evidence type="ECO:0000256" key="3">
    <source>
        <dbReference type="ARBA" id="ARBA00023212"/>
    </source>
</evidence>
<dbReference type="AlphaFoldDB" id="A0AAV6UT50"/>
<proteinExistence type="inferred from homology"/>
<evidence type="ECO:0000256" key="5">
    <source>
        <dbReference type="ARBA" id="ARBA00035661"/>
    </source>
</evidence>
<dbReference type="Proteomes" id="UP000827092">
    <property type="component" value="Unassembled WGS sequence"/>
</dbReference>
<organism evidence="7 8">
    <name type="scientific">Oedothorax gibbosus</name>
    <dbReference type="NCBI Taxonomy" id="931172"/>
    <lineage>
        <taxon>Eukaryota</taxon>
        <taxon>Metazoa</taxon>
        <taxon>Ecdysozoa</taxon>
        <taxon>Arthropoda</taxon>
        <taxon>Chelicerata</taxon>
        <taxon>Arachnida</taxon>
        <taxon>Araneae</taxon>
        <taxon>Araneomorphae</taxon>
        <taxon>Entelegynae</taxon>
        <taxon>Araneoidea</taxon>
        <taxon>Linyphiidae</taxon>
        <taxon>Erigoninae</taxon>
        <taxon>Oedothorax</taxon>
    </lineage>
</organism>
<comment type="subcellular location">
    <subcellularLocation>
        <location evidence="1">Cytoplasm</location>
        <location evidence="1">Cytoskeleton</location>
        <location evidence="1">Cilium axoneme</location>
    </subcellularLocation>
</comment>
<keyword evidence="2" id="KW-0963">Cytoplasm</keyword>
<dbReference type="Pfam" id="PF10629">
    <property type="entry name" value="CMI2B-like"/>
    <property type="match status" value="1"/>
</dbReference>
<evidence type="ECO:0000256" key="2">
    <source>
        <dbReference type="ARBA" id="ARBA00022490"/>
    </source>
</evidence>
<comment type="caution">
    <text evidence="7">The sequence shown here is derived from an EMBL/GenBank/DDBJ whole genome shotgun (WGS) entry which is preliminary data.</text>
</comment>
<evidence type="ECO:0000256" key="4">
    <source>
        <dbReference type="ARBA" id="ARBA00023273"/>
    </source>
</evidence>
<dbReference type="InterPro" id="IPR018902">
    <property type="entry name" value="CMI2A-C-like_dom"/>
</dbReference>
<reference evidence="7 8" key="1">
    <citation type="journal article" date="2022" name="Nat. Ecol. Evol.">
        <title>A masculinizing supergene underlies an exaggerated male reproductive morph in a spider.</title>
        <authorList>
            <person name="Hendrickx F."/>
            <person name="De Corte Z."/>
            <person name="Sonet G."/>
            <person name="Van Belleghem S.M."/>
            <person name="Kostlbacher S."/>
            <person name="Vangestel C."/>
        </authorList>
    </citation>
    <scope>NUCLEOTIDE SEQUENCE [LARGE SCALE GENOMIC DNA]</scope>
    <source>
        <strain evidence="7">W744_W776</strain>
    </source>
</reference>
<feature type="domain" description="Ciliary microtubule inner protein 2A-C-like" evidence="6">
    <location>
        <begin position="17"/>
        <end position="50"/>
    </location>
</feature>